<keyword evidence="1" id="KW-0472">Membrane</keyword>
<feature type="transmembrane region" description="Helical" evidence="1">
    <location>
        <begin position="329"/>
        <end position="351"/>
    </location>
</feature>
<keyword evidence="1" id="KW-1133">Transmembrane helix</keyword>
<dbReference type="PANTHER" id="PTHR35043:SF7">
    <property type="entry name" value="TRANSCRIPTION FACTOR DOMAIN-CONTAINING PROTEIN"/>
    <property type="match status" value="1"/>
</dbReference>
<dbReference type="PANTHER" id="PTHR35043">
    <property type="entry name" value="TRANSCRIPTION FACTOR DOMAIN-CONTAINING PROTEIN"/>
    <property type="match status" value="1"/>
</dbReference>
<evidence type="ECO:0000313" key="3">
    <source>
        <dbReference type="Proteomes" id="UP001175227"/>
    </source>
</evidence>
<organism evidence="2 3">
    <name type="scientific">Armillaria novae-zelandiae</name>
    <dbReference type="NCBI Taxonomy" id="153914"/>
    <lineage>
        <taxon>Eukaryota</taxon>
        <taxon>Fungi</taxon>
        <taxon>Dikarya</taxon>
        <taxon>Basidiomycota</taxon>
        <taxon>Agaricomycotina</taxon>
        <taxon>Agaricomycetes</taxon>
        <taxon>Agaricomycetidae</taxon>
        <taxon>Agaricales</taxon>
        <taxon>Marasmiineae</taxon>
        <taxon>Physalacriaceae</taxon>
        <taxon>Armillaria</taxon>
    </lineage>
</organism>
<sequence>MFIVDDGVFSYKETSVYFSIRRLGRYMPSYSFPRNILLFLLSVLVYYVSCLPCNGTQMQSEQPGDSKRTTFDIIWSSLATIFACIWVAIHPNVPGPNLVKKGWFYVSVLRRTELMIVTVFAPEVITIWAFRQFFTARSIHKLSPKTLSLKHGFLVSMGAFEFSDHCPVTRQDLEDDDGLVIRLGTITKEEIDDRNKGDGLSKGAAIIQATWFLMQCAARLKFNLPITILEAIAVGYAVFTVINYAAWWHKPLGISIPFSAGIASPLMLERQRLPTLLPEKLRASYLLDWVDFRLLSTFFGGDVIEHVAGPSKDEGAPRLWSGHKNDVNLFYVVTSGALFGTLFGGVHCAAWNSHFPTSIERDLWRVSSLYIALIPIPIIIMTFGAEKLADRFGLVGSEEKDNTWFGGMYRLLWIIFYLVYIVARGFLLLEPFLAMRSLPPCAFVDIAWTNFLPHV</sequence>
<keyword evidence="1" id="KW-0812">Transmembrane</keyword>
<feature type="transmembrane region" description="Helical" evidence="1">
    <location>
        <begin position="114"/>
        <end position="134"/>
    </location>
</feature>
<feature type="transmembrane region" description="Helical" evidence="1">
    <location>
        <begin position="36"/>
        <end position="53"/>
    </location>
</feature>
<reference evidence="2" key="1">
    <citation type="submission" date="2023-06" db="EMBL/GenBank/DDBJ databases">
        <authorList>
            <consortium name="Lawrence Berkeley National Laboratory"/>
            <person name="Ahrendt S."/>
            <person name="Sahu N."/>
            <person name="Indic B."/>
            <person name="Wong-Bajracharya J."/>
            <person name="Merenyi Z."/>
            <person name="Ke H.-M."/>
            <person name="Monk M."/>
            <person name="Kocsube S."/>
            <person name="Drula E."/>
            <person name="Lipzen A."/>
            <person name="Balint B."/>
            <person name="Henrissat B."/>
            <person name="Andreopoulos B."/>
            <person name="Martin F.M."/>
            <person name="Harder C.B."/>
            <person name="Rigling D."/>
            <person name="Ford K.L."/>
            <person name="Foster G.D."/>
            <person name="Pangilinan J."/>
            <person name="Papanicolaou A."/>
            <person name="Barry K."/>
            <person name="LaButti K."/>
            <person name="Viragh M."/>
            <person name="Koriabine M."/>
            <person name="Yan M."/>
            <person name="Riley R."/>
            <person name="Champramary S."/>
            <person name="Plett K.L."/>
            <person name="Tsai I.J."/>
            <person name="Slot J."/>
            <person name="Sipos G."/>
            <person name="Plett J."/>
            <person name="Nagy L.G."/>
            <person name="Grigoriev I.V."/>
        </authorList>
    </citation>
    <scope>NUCLEOTIDE SEQUENCE</scope>
    <source>
        <strain evidence="2">ICMP 16352</strain>
    </source>
</reference>
<feature type="transmembrane region" description="Helical" evidence="1">
    <location>
        <begin position="222"/>
        <end position="246"/>
    </location>
</feature>
<evidence type="ECO:0000313" key="2">
    <source>
        <dbReference type="EMBL" id="KAK0462120.1"/>
    </source>
</evidence>
<accession>A0AA39TX76</accession>
<comment type="caution">
    <text evidence="2">The sequence shown here is derived from an EMBL/GenBank/DDBJ whole genome shotgun (WGS) entry which is preliminary data.</text>
</comment>
<name>A0AA39TX76_9AGAR</name>
<feature type="transmembrane region" description="Helical" evidence="1">
    <location>
        <begin position="73"/>
        <end position="94"/>
    </location>
</feature>
<feature type="transmembrane region" description="Helical" evidence="1">
    <location>
        <begin position="363"/>
        <end position="385"/>
    </location>
</feature>
<protein>
    <submittedName>
        <fullName evidence="2">Uncharacterized protein</fullName>
    </submittedName>
</protein>
<proteinExistence type="predicted"/>
<dbReference type="Proteomes" id="UP001175227">
    <property type="component" value="Unassembled WGS sequence"/>
</dbReference>
<gene>
    <name evidence="2" type="ORF">IW261DRAFT_1576537</name>
</gene>
<feature type="transmembrane region" description="Helical" evidence="1">
    <location>
        <begin position="411"/>
        <end position="429"/>
    </location>
</feature>
<evidence type="ECO:0000256" key="1">
    <source>
        <dbReference type="SAM" id="Phobius"/>
    </source>
</evidence>
<keyword evidence="3" id="KW-1185">Reference proteome</keyword>
<dbReference type="AlphaFoldDB" id="A0AA39TX76"/>
<dbReference type="EMBL" id="JAUEPR010000134">
    <property type="protein sequence ID" value="KAK0462120.1"/>
    <property type="molecule type" value="Genomic_DNA"/>
</dbReference>